<name>A0A3U6X259_SALET</name>
<protein>
    <submittedName>
        <fullName evidence="2">Uncharacterized protein</fullName>
    </submittedName>
</protein>
<reference evidence="2" key="1">
    <citation type="journal article" date="2018" name="Genome Biol.">
        <title>SKESA: strategic k-mer extension for scrupulous assemblies.</title>
        <authorList>
            <person name="Souvorov A."/>
            <person name="Agarwala R."/>
            <person name="Lipman D.J."/>
        </authorList>
    </citation>
    <scope>NUCLEOTIDE SEQUENCE</scope>
    <source>
        <strain evidence="2">Salmonella enterica subsp. enterica</strain>
    </source>
</reference>
<proteinExistence type="predicted"/>
<keyword evidence="1" id="KW-0812">Transmembrane</keyword>
<evidence type="ECO:0000256" key="1">
    <source>
        <dbReference type="SAM" id="Phobius"/>
    </source>
</evidence>
<keyword evidence="1" id="KW-0472">Membrane</keyword>
<gene>
    <name evidence="2" type="ORF">G1G67_19180</name>
</gene>
<reference evidence="2" key="2">
    <citation type="submission" date="2019-01" db="EMBL/GenBank/DDBJ databases">
        <authorList>
            <consortium name="NCBI Pathogen Detection Project"/>
        </authorList>
    </citation>
    <scope>NUCLEOTIDE SEQUENCE</scope>
    <source>
        <strain evidence="2">Salmonella enterica subsp. enterica</strain>
    </source>
</reference>
<dbReference type="AlphaFoldDB" id="A0A3U6X259"/>
<comment type="caution">
    <text evidence="2">The sequence shown here is derived from an EMBL/GenBank/DDBJ whole genome shotgun (WGS) entry which is preliminary data.</text>
</comment>
<feature type="transmembrane region" description="Helical" evidence="1">
    <location>
        <begin position="42"/>
        <end position="63"/>
    </location>
</feature>
<evidence type="ECO:0000313" key="2">
    <source>
        <dbReference type="EMBL" id="HAD2310014.1"/>
    </source>
</evidence>
<sequence>MFNIANNHRISLVKTAFYFSLYTRKMAAILPLLSSILRQRMFIASGVYILLIVRPTLCSTYALTSAEPNCHH</sequence>
<organism evidence="2">
    <name type="scientific">Salmonella enterica I</name>
    <dbReference type="NCBI Taxonomy" id="59201"/>
    <lineage>
        <taxon>Bacteria</taxon>
        <taxon>Pseudomonadati</taxon>
        <taxon>Pseudomonadota</taxon>
        <taxon>Gammaproteobacteria</taxon>
        <taxon>Enterobacterales</taxon>
        <taxon>Enterobacteriaceae</taxon>
        <taxon>Salmonella</taxon>
    </lineage>
</organism>
<accession>A0A3U6X259</accession>
<keyword evidence="1" id="KW-1133">Transmembrane helix</keyword>
<dbReference type="EMBL" id="DAAOBH010000022">
    <property type="protein sequence ID" value="HAD2310014.1"/>
    <property type="molecule type" value="Genomic_DNA"/>
</dbReference>